<dbReference type="CDD" id="cd12263">
    <property type="entry name" value="RRM_ABT1_like"/>
    <property type="match status" value="1"/>
</dbReference>
<dbReference type="PANTHER" id="PTHR12311">
    <property type="entry name" value="ACTIVATOR OF BASAL TRANSCRIPTION 1"/>
    <property type="match status" value="1"/>
</dbReference>
<organism evidence="9 10">
    <name type="scientific">Smittium simulii</name>
    <dbReference type="NCBI Taxonomy" id="133385"/>
    <lineage>
        <taxon>Eukaryota</taxon>
        <taxon>Fungi</taxon>
        <taxon>Fungi incertae sedis</taxon>
        <taxon>Zoopagomycota</taxon>
        <taxon>Kickxellomycotina</taxon>
        <taxon>Harpellomycetes</taxon>
        <taxon>Harpellales</taxon>
        <taxon>Legeriomycetaceae</taxon>
        <taxon>Smittium</taxon>
    </lineage>
</organism>
<feature type="region of interest" description="Disordered" evidence="7">
    <location>
        <begin position="477"/>
        <end position="555"/>
    </location>
</feature>
<dbReference type="AlphaFoldDB" id="A0A2T9YQ97"/>
<feature type="region of interest" description="Disordered" evidence="7">
    <location>
        <begin position="61"/>
        <end position="96"/>
    </location>
</feature>
<dbReference type="Proteomes" id="UP000245383">
    <property type="component" value="Unassembled WGS sequence"/>
</dbReference>
<dbReference type="InterPro" id="IPR039119">
    <property type="entry name" value="ABT1/Esf2"/>
</dbReference>
<feature type="compositionally biased region" description="Polar residues" evidence="7">
    <location>
        <begin position="347"/>
        <end position="376"/>
    </location>
</feature>
<feature type="compositionally biased region" description="Acidic residues" evidence="7">
    <location>
        <begin position="482"/>
        <end position="499"/>
    </location>
</feature>
<sequence length="776" mass="89606">MFEQEEYDDLIYNSSSTEKDLDSSEEEAILGNLYYLDDNQNIKQTLTGSSNSGEHNLNSQVHAKQHASNQQPAISTDTKNNSLDYDSDSKYSFPSKNYDSSILPTLNLDDNADKIENNKDVPAFDNPTKPSFEREQFTTAENIPYRIPITQVLEITPAKKRAKIHNNSSELDNSDVNSNYDNDYSYLDEAQYSAKNRYYVEKKEKLCLICGQTGHIKKDCPNRQCVICGLSGHKPSECKNQATICHNCNQRGHISANCPNPNERYGPSKCNRCNSKYHHSEECSTIWRNYSVIDTSSVESYNIIKYCYNCASDAHFGDNCHRKFPFWSNYEDNTAFSSSNLQNDYLSGYPSKSNKTNQNYHEYSDYSNNSVSNEPNYKNDAHSPDESSIHKRWSENKNRHNLNNSSRDSNTTKYTKPSIYARLGGSSRYNQVNQKNNFSTAKQTYFHRDQEQSYNIKFNPPVAKMSKFFDLNEHLKPSNTNDFDESDDSIDNSDSESENFAESSRASIINPKKRNFSSDVESDEQSDFDHKELLTTQENKTNPEKSESKKQKIKPLTKEESLVYQKKEKKTGVVYMSRVPPFMKPNKVRRLLEQYGQIGKIFLAPEDPLLRKRRIKQGGSKRKGFVEGWIEFKDKKIARAVAKLLNNQNIGGKKRSYHYEMLWNLKYLPKFKWRNLTEQLAFERVERDQRLRNEVNQARNETNDFIQKVERAKAIKGMEAKKAAKAGRNNQSSESNVEIKSKPKKEYLPRSEFNKKTKQSLPKDNTSLNDVLSKLL</sequence>
<dbReference type="GO" id="GO:0000480">
    <property type="term" value="P:endonucleolytic cleavage in 5'-ETS of tricistronic rRNA transcript (SSU-rRNA, 5.8S rRNA, LSU-rRNA)"/>
    <property type="evidence" value="ECO:0007669"/>
    <property type="project" value="TreeGrafter"/>
</dbReference>
<feature type="region of interest" description="Disordered" evidence="7">
    <location>
        <begin position="347"/>
        <end position="416"/>
    </location>
</feature>
<evidence type="ECO:0000256" key="3">
    <source>
        <dbReference type="ARBA" id="ARBA00022884"/>
    </source>
</evidence>
<evidence type="ECO:0000313" key="9">
    <source>
        <dbReference type="EMBL" id="PVU94424.1"/>
    </source>
</evidence>
<feature type="domain" description="CCHC-type" evidence="8">
    <location>
        <begin position="245"/>
        <end position="260"/>
    </location>
</feature>
<dbReference type="GO" id="GO:0005730">
    <property type="term" value="C:nucleolus"/>
    <property type="evidence" value="ECO:0007669"/>
    <property type="project" value="UniProtKB-SubCell"/>
</dbReference>
<dbReference type="PANTHER" id="PTHR12311:SF7">
    <property type="entry name" value="ACTIVATOR OF BASAL TRANSCRIPTION 1"/>
    <property type="match status" value="1"/>
</dbReference>
<reference evidence="9 10" key="1">
    <citation type="journal article" date="2018" name="MBio">
        <title>Comparative Genomics Reveals the Core Gene Toolbox for the Fungus-Insect Symbiosis.</title>
        <authorList>
            <person name="Wang Y."/>
            <person name="Stata M."/>
            <person name="Wang W."/>
            <person name="Stajich J.E."/>
            <person name="White M.M."/>
            <person name="Moncalvo J.M."/>
        </authorList>
    </citation>
    <scope>NUCLEOTIDE SEQUENCE [LARGE SCALE GENOMIC DNA]</scope>
    <source>
        <strain evidence="9 10">SWE-8-4</strain>
    </source>
</reference>
<dbReference type="InterPro" id="IPR035979">
    <property type="entry name" value="RBD_domain_sf"/>
</dbReference>
<dbReference type="PROSITE" id="PS50158">
    <property type="entry name" value="ZF_CCHC"/>
    <property type="match status" value="2"/>
</dbReference>
<evidence type="ECO:0000313" key="10">
    <source>
        <dbReference type="Proteomes" id="UP000245383"/>
    </source>
</evidence>
<dbReference type="InterPro" id="IPR001878">
    <property type="entry name" value="Znf_CCHC"/>
</dbReference>
<evidence type="ECO:0000256" key="5">
    <source>
        <dbReference type="ARBA" id="ARBA00032634"/>
    </source>
</evidence>
<keyword evidence="4" id="KW-0539">Nucleus</keyword>
<keyword evidence="6" id="KW-0862">Zinc</keyword>
<dbReference type="InterPro" id="IPR034353">
    <property type="entry name" value="ABT1/ESF2_RRM"/>
</dbReference>
<dbReference type="Pfam" id="PF00098">
    <property type="entry name" value="zf-CCHC"/>
    <property type="match status" value="2"/>
</dbReference>
<dbReference type="Gene3D" id="3.30.70.330">
    <property type="match status" value="1"/>
</dbReference>
<dbReference type="GO" id="GO:0034462">
    <property type="term" value="P:small-subunit processome assembly"/>
    <property type="evidence" value="ECO:0007669"/>
    <property type="project" value="TreeGrafter"/>
</dbReference>
<feature type="compositionally biased region" description="Basic and acidic residues" evidence="7">
    <location>
        <begin position="377"/>
        <end position="398"/>
    </location>
</feature>
<feature type="compositionally biased region" description="Basic and acidic residues" evidence="7">
    <location>
        <begin position="541"/>
        <end position="555"/>
    </location>
</feature>
<evidence type="ECO:0000259" key="8">
    <source>
        <dbReference type="PROSITE" id="PS50158"/>
    </source>
</evidence>
<dbReference type="SUPFAM" id="SSF57756">
    <property type="entry name" value="Retrovirus zinc finger-like domains"/>
    <property type="match status" value="2"/>
</dbReference>
<evidence type="ECO:0000256" key="6">
    <source>
        <dbReference type="PROSITE-ProRule" id="PRU00047"/>
    </source>
</evidence>
<comment type="similarity">
    <text evidence="2">Belongs to the ESF2/ABP1 family.</text>
</comment>
<keyword evidence="10" id="KW-1185">Reference proteome</keyword>
<evidence type="ECO:0000256" key="7">
    <source>
        <dbReference type="SAM" id="MobiDB-lite"/>
    </source>
</evidence>
<keyword evidence="6" id="KW-0863">Zinc-finger</keyword>
<protein>
    <recommendedName>
        <fullName evidence="5">18S rRNA factor 2</fullName>
    </recommendedName>
</protein>
<dbReference type="InterPro" id="IPR012677">
    <property type="entry name" value="Nucleotide-bd_a/b_plait_sf"/>
</dbReference>
<feature type="region of interest" description="Disordered" evidence="7">
    <location>
        <begin position="1"/>
        <end position="24"/>
    </location>
</feature>
<gene>
    <name evidence="9" type="ORF">BB561_002552</name>
</gene>
<accession>A0A2T9YQ97</accession>
<dbReference type="EMBL" id="MBFR01000091">
    <property type="protein sequence ID" value="PVU94424.1"/>
    <property type="molecule type" value="Genomic_DNA"/>
</dbReference>
<feature type="compositionally biased region" description="Polar residues" evidence="7">
    <location>
        <begin position="401"/>
        <end position="415"/>
    </location>
</feature>
<dbReference type="GO" id="GO:0000472">
    <property type="term" value="P:endonucleolytic cleavage to generate mature 5'-end of SSU-rRNA from (SSU-rRNA, 5.8S rRNA, LSU-rRNA)"/>
    <property type="evidence" value="ECO:0007669"/>
    <property type="project" value="TreeGrafter"/>
</dbReference>
<evidence type="ECO:0000256" key="1">
    <source>
        <dbReference type="ARBA" id="ARBA00004604"/>
    </source>
</evidence>
<keyword evidence="6" id="KW-0479">Metal-binding</keyword>
<evidence type="ECO:0000256" key="4">
    <source>
        <dbReference type="ARBA" id="ARBA00023242"/>
    </source>
</evidence>
<keyword evidence="3" id="KW-0694">RNA-binding</keyword>
<feature type="region of interest" description="Disordered" evidence="7">
    <location>
        <begin position="720"/>
        <end position="776"/>
    </location>
</feature>
<dbReference type="InterPro" id="IPR036875">
    <property type="entry name" value="Znf_CCHC_sf"/>
</dbReference>
<feature type="compositionally biased region" description="Polar residues" evidence="7">
    <location>
        <begin position="759"/>
        <end position="770"/>
    </location>
</feature>
<name>A0A2T9YQ97_9FUNG</name>
<dbReference type="GO" id="GO:0000447">
    <property type="term" value="P:endonucleolytic cleavage in ITS1 to separate SSU-rRNA from 5.8S rRNA and LSU-rRNA from tricistronic rRNA transcript (SSU-rRNA, 5.8S rRNA, LSU-rRNA)"/>
    <property type="evidence" value="ECO:0007669"/>
    <property type="project" value="TreeGrafter"/>
</dbReference>
<proteinExistence type="inferred from homology"/>
<dbReference type="SMART" id="SM00343">
    <property type="entry name" value="ZnF_C2HC"/>
    <property type="match status" value="5"/>
</dbReference>
<feature type="compositionally biased region" description="Basic and acidic residues" evidence="7">
    <location>
        <begin position="737"/>
        <end position="755"/>
    </location>
</feature>
<dbReference type="GO" id="GO:0003723">
    <property type="term" value="F:RNA binding"/>
    <property type="evidence" value="ECO:0007669"/>
    <property type="project" value="UniProtKB-KW"/>
</dbReference>
<evidence type="ECO:0000256" key="2">
    <source>
        <dbReference type="ARBA" id="ARBA00005819"/>
    </source>
</evidence>
<comment type="caution">
    <text evidence="9">The sequence shown here is derived from an EMBL/GenBank/DDBJ whole genome shotgun (WGS) entry which is preliminary data.</text>
</comment>
<dbReference type="STRING" id="133385.A0A2T9YQ97"/>
<dbReference type="Gene3D" id="4.10.60.10">
    <property type="entry name" value="Zinc finger, CCHC-type"/>
    <property type="match status" value="3"/>
</dbReference>
<dbReference type="GO" id="GO:0008270">
    <property type="term" value="F:zinc ion binding"/>
    <property type="evidence" value="ECO:0007669"/>
    <property type="project" value="UniProtKB-KW"/>
</dbReference>
<comment type="subcellular location">
    <subcellularLocation>
        <location evidence="1">Nucleus</location>
        <location evidence="1">Nucleolus</location>
    </subcellularLocation>
</comment>
<dbReference type="OrthoDB" id="287393at2759"/>
<feature type="domain" description="CCHC-type" evidence="8">
    <location>
        <begin position="207"/>
        <end position="222"/>
    </location>
</feature>
<dbReference type="SUPFAM" id="SSF54928">
    <property type="entry name" value="RNA-binding domain, RBD"/>
    <property type="match status" value="1"/>
</dbReference>